<evidence type="ECO:0000313" key="3">
    <source>
        <dbReference type="Proteomes" id="UP001479290"/>
    </source>
</evidence>
<keyword evidence="3" id="KW-1185">Reference proteome</keyword>
<sequence>MQSMQKGPPSSYMRTDHLGLRGMKQRDSRPSRPESRSHSGRECYRCLGKGHGPSDCKFKEFQCRGCGKAGDPIENICAEHKAVFSSQLGCANGVTAKLRVLPEAKPKFCKARPVLHSEWAAPLVCICSPL</sequence>
<evidence type="ECO:0000313" key="2">
    <source>
        <dbReference type="EMBL" id="KAK9978971.1"/>
    </source>
</evidence>
<comment type="caution">
    <text evidence="2">The sequence shown here is derived from an EMBL/GenBank/DDBJ whole genome shotgun (WGS) entry which is preliminary data.</text>
</comment>
<evidence type="ECO:0008006" key="4">
    <source>
        <dbReference type="Google" id="ProtNLM"/>
    </source>
</evidence>
<accession>A0AAW2B1C3</accession>
<proteinExistence type="predicted"/>
<gene>
    <name evidence="2" type="ORF">ABG768_020707</name>
</gene>
<evidence type="ECO:0000256" key="1">
    <source>
        <dbReference type="SAM" id="MobiDB-lite"/>
    </source>
</evidence>
<dbReference type="EMBL" id="JAWDJR010000003">
    <property type="protein sequence ID" value="KAK9978971.1"/>
    <property type="molecule type" value="Genomic_DNA"/>
</dbReference>
<organism evidence="2 3">
    <name type="scientific">Culter alburnus</name>
    <name type="common">Topmouth culter</name>
    <dbReference type="NCBI Taxonomy" id="194366"/>
    <lineage>
        <taxon>Eukaryota</taxon>
        <taxon>Metazoa</taxon>
        <taxon>Chordata</taxon>
        <taxon>Craniata</taxon>
        <taxon>Vertebrata</taxon>
        <taxon>Euteleostomi</taxon>
        <taxon>Actinopterygii</taxon>
        <taxon>Neopterygii</taxon>
        <taxon>Teleostei</taxon>
        <taxon>Ostariophysi</taxon>
        <taxon>Cypriniformes</taxon>
        <taxon>Xenocyprididae</taxon>
        <taxon>Xenocypridinae</taxon>
        <taxon>Culter</taxon>
    </lineage>
</organism>
<feature type="compositionally biased region" description="Basic and acidic residues" evidence="1">
    <location>
        <begin position="14"/>
        <end position="42"/>
    </location>
</feature>
<feature type="region of interest" description="Disordered" evidence="1">
    <location>
        <begin position="1"/>
        <end position="42"/>
    </location>
</feature>
<reference evidence="2 3" key="1">
    <citation type="submission" date="2024-05" db="EMBL/GenBank/DDBJ databases">
        <title>A high-quality chromosomal-level genome assembly of Topmouth culter (Culter alburnus).</title>
        <authorList>
            <person name="Zhao H."/>
        </authorList>
    </citation>
    <scope>NUCLEOTIDE SEQUENCE [LARGE SCALE GENOMIC DNA]</scope>
    <source>
        <strain evidence="2">CATC2023</strain>
        <tissue evidence="2">Muscle</tissue>
    </source>
</reference>
<dbReference type="Proteomes" id="UP001479290">
    <property type="component" value="Unassembled WGS sequence"/>
</dbReference>
<name>A0AAW2B1C3_CULAL</name>
<dbReference type="AlphaFoldDB" id="A0AAW2B1C3"/>
<protein>
    <recommendedName>
        <fullName evidence="4">CCHC-type domain-containing protein</fullName>
    </recommendedName>
</protein>